<evidence type="ECO:0000256" key="6">
    <source>
        <dbReference type="SAM" id="SignalP"/>
    </source>
</evidence>
<feature type="domain" description="FMN-binding" evidence="7">
    <location>
        <begin position="41"/>
        <end position="116"/>
    </location>
</feature>
<evidence type="ECO:0000256" key="2">
    <source>
        <dbReference type="ARBA" id="ARBA00001974"/>
    </source>
</evidence>
<evidence type="ECO:0000256" key="5">
    <source>
        <dbReference type="ARBA" id="ARBA00023002"/>
    </source>
</evidence>
<accession>A0A845SF93</accession>
<reference evidence="8 9" key="2">
    <citation type="submission" date="2020-02" db="EMBL/GenBank/DDBJ databases">
        <title>The new genus of Enterobacteriales.</title>
        <authorList>
            <person name="Kim I.S."/>
        </authorList>
    </citation>
    <scope>NUCLEOTIDE SEQUENCE [LARGE SCALE GENOMIC DNA]</scope>
    <source>
        <strain evidence="8 9">SAP-6</strain>
    </source>
</reference>
<dbReference type="InterPro" id="IPR003953">
    <property type="entry name" value="FAD-dep_OxRdtase_2_FAD-bd"/>
</dbReference>
<keyword evidence="9" id="KW-1185">Reference proteome</keyword>
<evidence type="ECO:0000256" key="1">
    <source>
        <dbReference type="ARBA" id="ARBA00001917"/>
    </source>
</evidence>
<keyword evidence="6" id="KW-0732">Signal</keyword>
<dbReference type="SUPFAM" id="SSF56425">
    <property type="entry name" value="Succinate dehydrogenase/fumarate reductase flavoprotein, catalytic domain"/>
    <property type="match status" value="1"/>
</dbReference>
<dbReference type="InterPro" id="IPR027477">
    <property type="entry name" value="Succ_DH/fumarate_Rdtase_cat_sf"/>
</dbReference>
<dbReference type="Pfam" id="PF00890">
    <property type="entry name" value="FAD_binding_2"/>
    <property type="match status" value="1"/>
</dbReference>
<protein>
    <submittedName>
        <fullName evidence="8">FAD-dependent oxidoreductase</fullName>
    </submittedName>
</protein>
<feature type="signal peptide" evidence="6">
    <location>
        <begin position="1"/>
        <end position="28"/>
    </location>
</feature>
<keyword evidence="5" id="KW-0560">Oxidoreductase</keyword>
<comment type="cofactor">
    <cofactor evidence="1">
        <name>FMN</name>
        <dbReference type="ChEBI" id="CHEBI:58210"/>
    </cofactor>
</comment>
<dbReference type="Gene3D" id="3.90.1010.20">
    <property type="match status" value="1"/>
</dbReference>
<name>A0A845SF93_9GAMM</name>
<dbReference type="SMART" id="SM00900">
    <property type="entry name" value="FMN_bind"/>
    <property type="match status" value="1"/>
</dbReference>
<dbReference type="Pfam" id="PF04205">
    <property type="entry name" value="FMN_bind"/>
    <property type="match status" value="1"/>
</dbReference>
<dbReference type="RefSeq" id="WP_162364764.1">
    <property type="nucleotide sequence ID" value="NZ_WUBS01000003.1"/>
</dbReference>
<dbReference type="Gene3D" id="3.50.50.60">
    <property type="entry name" value="FAD/NAD(P)-binding domain"/>
    <property type="match status" value="1"/>
</dbReference>
<sequence length="637" mass="66342">MKNDYVKKRLPALVALILGCTLGFSANAAVTAGDYTASAKGLESDVKVTVSIDQTGTINNIVADASGETPELGGVAGPQVAKSIVDHQSLDVDGMTGATETSDAVKQATKAALLKAGADIGKYTGGPAKTAAAPVADEEKTVDVVVMGGGTSGTAAALAAAEKGAKVLVVEKSAVVGGSGNMASGFFAVESSLQKSLGMKYTAQDLTHRLLDYNHYLSDGPLTKAIVDKSGSTADWMEKHGVKLEIKTATKNTNQLQQAHMDDPIKSDIYHHYLDTNAAYKSLYTSFQKSGGELIKNTAVKSLIQEKDGNVTGLIAQKADGGKIIVHAKAVIIASGGFGGNEKLVREVMNTPNIHVLAWPNQGEGVRMAWAAGGAEWSFHSALIHACKLVGITSSASADKGNAENDSPLIWLLKSPLLWVDANGERFGDEGLVYDTAYWANVSYSAGGKYYIILDSQTLNAYTKKTFPFPLSGAGPANPPKGGDFVALADAAVDGGKSKNIFKGQTLEALAKNMGVEAGQLEKTVARYNDLVKAKSDPDYGKKPDYLIYPVKSGPYYAFETQVVSLSSIGGVRVNAKLQVTDINAKPVPGLYAVGNVAAGFYSGPSYPPYEGLANGFALNSGRIAGENAAGTIAAGN</sequence>
<dbReference type="InterPro" id="IPR007329">
    <property type="entry name" value="FMN-bd"/>
</dbReference>
<dbReference type="PROSITE" id="PS51257">
    <property type="entry name" value="PROKAR_LIPOPROTEIN"/>
    <property type="match status" value="1"/>
</dbReference>
<dbReference type="AlphaFoldDB" id="A0A845SF93"/>
<comment type="caution">
    <text evidence="8">The sequence shown here is derived from an EMBL/GenBank/DDBJ whole genome shotgun (WGS) entry which is preliminary data.</text>
</comment>
<organism evidence="8 9">
    <name type="scientific">Acerihabitans arboris</name>
    <dbReference type="NCBI Taxonomy" id="2691583"/>
    <lineage>
        <taxon>Bacteria</taxon>
        <taxon>Pseudomonadati</taxon>
        <taxon>Pseudomonadota</taxon>
        <taxon>Gammaproteobacteria</taxon>
        <taxon>Enterobacterales</taxon>
        <taxon>Pectobacteriaceae</taxon>
        <taxon>Acerihabitans</taxon>
    </lineage>
</organism>
<evidence type="ECO:0000313" key="9">
    <source>
        <dbReference type="Proteomes" id="UP000461443"/>
    </source>
</evidence>
<evidence type="ECO:0000313" key="8">
    <source>
        <dbReference type="EMBL" id="NDL62072.1"/>
    </source>
</evidence>
<dbReference type="GO" id="GO:0016020">
    <property type="term" value="C:membrane"/>
    <property type="evidence" value="ECO:0007669"/>
    <property type="project" value="InterPro"/>
</dbReference>
<comment type="cofactor">
    <cofactor evidence="2">
        <name>FAD</name>
        <dbReference type="ChEBI" id="CHEBI:57692"/>
    </cofactor>
</comment>
<dbReference type="GO" id="GO:0008202">
    <property type="term" value="P:steroid metabolic process"/>
    <property type="evidence" value="ECO:0007669"/>
    <property type="project" value="UniProtKB-ARBA"/>
</dbReference>
<dbReference type="InterPro" id="IPR036188">
    <property type="entry name" value="FAD/NAD-bd_sf"/>
</dbReference>
<dbReference type="GO" id="GO:0016491">
    <property type="term" value="F:oxidoreductase activity"/>
    <property type="evidence" value="ECO:0007669"/>
    <property type="project" value="UniProtKB-KW"/>
</dbReference>
<keyword evidence="4" id="KW-0274">FAD</keyword>
<evidence type="ECO:0000256" key="3">
    <source>
        <dbReference type="ARBA" id="ARBA00022630"/>
    </source>
</evidence>
<evidence type="ECO:0000256" key="4">
    <source>
        <dbReference type="ARBA" id="ARBA00022827"/>
    </source>
</evidence>
<dbReference type="PANTHER" id="PTHR43400:SF10">
    <property type="entry name" value="3-OXOSTEROID 1-DEHYDROGENASE"/>
    <property type="match status" value="1"/>
</dbReference>
<dbReference type="Proteomes" id="UP000461443">
    <property type="component" value="Unassembled WGS sequence"/>
</dbReference>
<evidence type="ECO:0000259" key="7">
    <source>
        <dbReference type="SMART" id="SM00900"/>
    </source>
</evidence>
<reference evidence="8 9" key="1">
    <citation type="submission" date="2019-12" db="EMBL/GenBank/DDBJ databases">
        <authorList>
            <person name="Lee S.D."/>
        </authorList>
    </citation>
    <scope>NUCLEOTIDE SEQUENCE [LARGE SCALE GENOMIC DNA]</scope>
    <source>
        <strain evidence="8 9">SAP-6</strain>
    </source>
</reference>
<proteinExistence type="predicted"/>
<dbReference type="Gene3D" id="3.90.700.10">
    <property type="entry name" value="Succinate dehydrogenase/fumarate reductase flavoprotein, catalytic domain"/>
    <property type="match status" value="1"/>
</dbReference>
<dbReference type="GO" id="GO:0010181">
    <property type="term" value="F:FMN binding"/>
    <property type="evidence" value="ECO:0007669"/>
    <property type="project" value="InterPro"/>
</dbReference>
<dbReference type="PANTHER" id="PTHR43400">
    <property type="entry name" value="FUMARATE REDUCTASE"/>
    <property type="match status" value="1"/>
</dbReference>
<feature type="chain" id="PRO_5032800870" evidence="6">
    <location>
        <begin position="29"/>
        <end position="637"/>
    </location>
</feature>
<dbReference type="EMBL" id="WUBS01000003">
    <property type="protein sequence ID" value="NDL62072.1"/>
    <property type="molecule type" value="Genomic_DNA"/>
</dbReference>
<gene>
    <name evidence="8" type="ORF">GRH90_04785</name>
</gene>
<dbReference type="InterPro" id="IPR050315">
    <property type="entry name" value="FAD-oxidoreductase_2"/>
</dbReference>
<dbReference type="SUPFAM" id="SSF51905">
    <property type="entry name" value="FAD/NAD(P)-binding domain"/>
    <property type="match status" value="1"/>
</dbReference>
<keyword evidence="3" id="KW-0285">Flavoprotein</keyword>